<evidence type="ECO:0000259" key="1">
    <source>
        <dbReference type="PROSITE" id="PS51704"/>
    </source>
</evidence>
<dbReference type="Gene3D" id="3.20.20.190">
    <property type="entry name" value="Phosphatidylinositol (PI) phosphodiesterase"/>
    <property type="match status" value="1"/>
</dbReference>
<dbReference type="SUPFAM" id="SSF51695">
    <property type="entry name" value="PLC-like phosphodiesterases"/>
    <property type="match status" value="1"/>
</dbReference>
<name>A0A0B5FFZ0_9BACT</name>
<dbReference type="InterPro" id="IPR030395">
    <property type="entry name" value="GP_PDE_dom"/>
</dbReference>
<evidence type="ECO:0000313" key="3">
    <source>
        <dbReference type="Proteomes" id="UP000035036"/>
    </source>
</evidence>
<dbReference type="EMBL" id="CP010311">
    <property type="protein sequence ID" value="AJF06248.1"/>
    <property type="molecule type" value="Genomic_DNA"/>
</dbReference>
<dbReference type="AlphaFoldDB" id="A0A0B5FFZ0"/>
<dbReference type="PANTHER" id="PTHR46211">
    <property type="entry name" value="GLYCEROPHOSPHORYL DIESTER PHOSPHODIESTERASE"/>
    <property type="match status" value="1"/>
</dbReference>
<dbReference type="PROSITE" id="PS50007">
    <property type="entry name" value="PIPLC_X_DOMAIN"/>
    <property type="match status" value="1"/>
</dbReference>
<organism evidence="2 3">
    <name type="scientific">Geoalkalibacter subterraneus</name>
    <dbReference type="NCBI Taxonomy" id="483547"/>
    <lineage>
        <taxon>Bacteria</taxon>
        <taxon>Pseudomonadati</taxon>
        <taxon>Thermodesulfobacteriota</taxon>
        <taxon>Desulfuromonadia</taxon>
        <taxon>Desulfuromonadales</taxon>
        <taxon>Geoalkalibacteraceae</taxon>
        <taxon>Geoalkalibacter</taxon>
    </lineage>
</organism>
<proteinExistence type="predicted"/>
<dbReference type="PANTHER" id="PTHR46211:SF14">
    <property type="entry name" value="GLYCEROPHOSPHODIESTER PHOSPHODIESTERASE"/>
    <property type="match status" value="1"/>
</dbReference>
<evidence type="ECO:0000313" key="2">
    <source>
        <dbReference type="EMBL" id="AJF06248.1"/>
    </source>
</evidence>
<dbReference type="RefSeq" id="WP_040199800.1">
    <property type="nucleotide sequence ID" value="NZ_CP010311.1"/>
</dbReference>
<dbReference type="OrthoDB" id="9787897at2"/>
<protein>
    <recommendedName>
        <fullName evidence="1">GP-PDE domain-containing protein</fullName>
    </recommendedName>
</protein>
<dbReference type="GO" id="GO:0006629">
    <property type="term" value="P:lipid metabolic process"/>
    <property type="evidence" value="ECO:0007669"/>
    <property type="project" value="InterPro"/>
</dbReference>
<dbReference type="CDD" id="cd08561">
    <property type="entry name" value="GDPD_cytoplasmic_ScUgpQ2_like"/>
    <property type="match status" value="1"/>
</dbReference>
<dbReference type="GO" id="GO:0008081">
    <property type="term" value="F:phosphoric diester hydrolase activity"/>
    <property type="evidence" value="ECO:0007669"/>
    <property type="project" value="InterPro"/>
</dbReference>
<reference evidence="2 3" key="1">
    <citation type="journal article" date="2015" name="Genome Announc.">
        <title>Genomes of Geoalkalibacter ferrihydriticus Z-0531T and Geoalkalibacter subterraneus Red1T, Two Haloalkaliphilic Metal-Reducing Deltaproteobacteria.</title>
        <authorList>
            <person name="Badalamenti J.P."/>
            <person name="Krajmalnik-Brown R."/>
            <person name="Torres C.I."/>
            <person name="Bond D.R."/>
        </authorList>
    </citation>
    <scope>NUCLEOTIDE SEQUENCE [LARGE SCALE GENOMIC DNA]</scope>
    <source>
        <strain evidence="2 3">Red1</strain>
    </source>
</reference>
<gene>
    <name evidence="2" type="ORF">GSUB_06335</name>
</gene>
<dbReference type="Pfam" id="PF03009">
    <property type="entry name" value="GDPD"/>
    <property type="match status" value="1"/>
</dbReference>
<accession>A0A0B5FFZ0</accession>
<dbReference type="Proteomes" id="UP000035036">
    <property type="component" value="Chromosome"/>
</dbReference>
<feature type="domain" description="GP-PDE" evidence="1">
    <location>
        <begin position="11"/>
        <end position="261"/>
    </location>
</feature>
<keyword evidence="3" id="KW-1185">Reference proteome</keyword>
<dbReference type="KEGG" id="gsb:GSUB_06335"/>
<dbReference type="STRING" id="483547.GSUB_06335"/>
<sequence length="267" mass="29844">MKSHYFDPPRPRLFGHRGDSAHYPENTLPAFQSAVDAGMAYLELDIWTSRDGRIVVHHDPDFSRLCGVEHNVGDLSLEEIRSLDAGFNFCLGDGGQFPFRAKGIRIATLEEVLVEFPQTRINIEIKQRDPPLEQSLVKLIHDCRAKQRVLIASEKDEVLQRVRPLCPEIPTNLGYAETAGFFDWLQKGCAEPFHTPGNALQIPSHYQGQPLVFPASVKAAHQLGLEVHVWTINAPDEMRTLLDCGVDGLMSDDPKLLAQVAKTGLEM</sequence>
<dbReference type="HOGENOM" id="CLU_030006_3_6_7"/>
<dbReference type="PROSITE" id="PS51704">
    <property type="entry name" value="GP_PDE"/>
    <property type="match status" value="1"/>
</dbReference>
<dbReference type="InterPro" id="IPR017946">
    <property type="entry name" value="PLC-like_Pdiesterase_TIM-brl"/>
</dbReference>